<keyword evidence="5" id="KW-1185">Reference proteome</keyword>
<accession>S3CH07</accession>
<keyword evidence="4" id="KW-0489">Methyltransferase</keyword>
<feature type="compositionally biased region" description="Low complexity" evidence="1">
    <location>
        <begin position="61"/>
        <end position="76"/>
    </location>
</feature>
<feature type="transmembrane region" description="Helical" evidence="2">
    <location>
        <begin position="343"/>
        <end position="366"/>
    </location>
</feature>
<dbReference type="HOGENOM" id="CLU_060790_0_0_1"/>
<evidence type="ECO:0000256" key="2">
    <source>
        <dbReference type="SAM" id="Phobius"/>
    </source>
</evidence>
<reference evidence="4 5" key="1">
    <citation type="journal article" date="2013" name="BMC Genomics">
        <title>The genome and transcriptome of the pine saprophyte Ophiostoma piceae, and a comparison with the bark beetle-associated pine pathogen Grosmannia clavigera.</title>
        <authorList>
            <person name="Haridas S."/>
            <person name="Wang Y."/>
            <person name="Lim L."/>
            <person name="Massoumi Alamouti S."/>
            <person name="Jackman S."/>
            <person name="Docking R."/>
            <person name="Robertson G."/>
            <person name="Birol I."/>
            <person name="Bohlmann J."/>
            <person name="Breuil C."/>
        </authorList>
    </citation>
    <scope>NUCLEOTIDE SEQUENCE [LARGE SCALE GENOMIC DNA]</scope>
    <source>
        <strain evidence="4 5">UAMH 11346</strain>
    </source>
</reference>
<organism evidence="4 5">
    <name type="scientific">Ophiostoma piceae (strain UAMH 11346)</name>
    <name type="common">Sap stain fungus</name>
    <dbReference type="NCBI Taxonomy" id="1262450"/>
    <lineage>
        <taxon>Eukaryota</taxon>
        <taxon>Fungi</taxon>
        <taxon>Dikarya</taxon>
        <taxon>Ascomycota</taxon>
        <taxon>Pezizomycotina</taxon>
        <taxon>Sordariomycetes</taxon>
        <taxon>Sordariomycetidae</taxon>
        <taxon>Ophiostomatales</taxon>
        <taxon>Ophiostomataceae</taxon>
        <taxon>Ophiostoma</taxon>
    </lineage>
</organism>
<feature type="transmembrane region" description="Helical" evidence="2">
    <location>
        <begin position="284"/>
        <end position="303"/>
    </location>
</feature>
<evidence type="ECO:0000256" key="1">
    <source>
        <dbReference type="SAM" id="MobiDB-lite"/>
    </source>
</evidence>
<dbReference type="Pfam" id="PF07950">
    <property type="entry name" value="MCP1_TM"/>
    <property type="match status" value="1"/>
</dbReference>
<dbReference type="VEuPathDB" id="FungiDB:F503_02332"/>
<keyword evidence="2" id="KW-1133">Transmembrane helix</keyword>
<feature type="region of interest" description="Disordered" evidence="1">
    <location>
        <begin position="18"/>
        <end position="81"/>
    </location>
</feature>
<dbReference type="AlphaFoldDB" id="S3CH07"/>
<dbReference type="GO" id="GO:0007005">
    <property type="term" value="P:mitochondrion organization"/>
    <property type="evidence" value="ECO:0007669"/>
    <property type="project" value="TreeGrafter"/>
</dbReference>
<dbReference type="OrthoDB" id="10259513at2759"/>
<dbReference type="InterPro" id="IPR039960">
    <property type="entry name" value="MCP1"/>
</dbReference>
<dbReference type="GO" id="GO:0055088">
    <property type="term" value="P:lipid homeostasis"/>
    <property type="evidence" value="ECO:0007669"/>
    <property type="project" value="InterPro"/>
</dbReference>
<dbReference type="EMBL" id="KE148156">
    <property type="protein sequence ID" value="EPE05593.1"/>
    <property type="molecule type" value="Genomic_DNA"/>
</dbReference>
<feature type="compositionally biased region" description="Basic and acidic residues" evidence="1">
    <location>
        <begin position="43"/>
        <end position="60"/>
    </location>
</feature>
<dbReference type="GO" id="GO:0032259">
    <property type="term" value="P:methylation"/>
    <property type="evidence" value="ECO:0007669"/>
    <property type="project" value="UniProtKB-KW"/>
</dbReference>
<sequence>MSSSTRLPLTGNASQETFVSLLQLDPMPMPDSPTATSPAALADTDKELPPLPHDDDKAADAKAGTPSSHSRSISRSAPGATASAGLHTGYGAVYYLSRIQRYSSYAFTIFTSVHLATTSLIPLASRSVPASEAYLLLAREIYQTRLSEPLLVAIPIVAHVAAGVGLRLVRRNQNLRRYGGATPGVFPVSSRKDATARSAAHVTKRRDPTWRDKCANACTALGRRITSGWPPLSFISASGYLFTITLASHIFVNRLLPLVVEGDSSDIGLAYVAHGFARHPIMSWASYLVFLGAASGHVVWGWARWLKIAQRAEWTSSISGSNSDNTGDGVSNKALRRRRRHTWLAVQGCALVAFGLWASGSLIVVARGGPTKGWVAKIYDGIYSKMGL</sequence>
<dbReference type="InterPro" id="IPR012472">
    <property type="entry name" value="MCP1_TM"/>
</dbReference>
<dbReference type="OMA" id="GWEAKGW"/>
<keyword evidence="2" id="KW-0472">Membrane</keyword>
<dbReference type="STRING" id="1262450.S3CH07"/>
<evidence type="ECO:0000313" key="5">
    <source>
        <dbReference type="Proteomes" id="UP000016923"/>
    </source>
</evidence>
<keyword evidence="4" id="KW-0808">Transferase</keyword>
<proteinExistence type="predicted"/>
<feature type="transmembrane region" description="Helical" evidence="2">
    <location>
        <begin position="105"/>
        <end position="125"/>
    </location>
</feature>
<dbReference type="PANTHER" id="PTHR38409:SF1">
    <property type="entry name" value="MITOCHONDRIAL ADAPTER PROTEIN MCP1"/>
    <property type="match status" value="1"/>
</dbReference>
<evidence type="ECO:0000313" key="4">
    <source>
        <dbReference type="EMBL" id="EPE05593.1"/>
    </source>
</evidence>
<feature type="transmembrane region" description="Helical" evidence="2">
    <location>
        <begin position="232"/>
        <end position="252"/>
    </location>
</feature>
<dbReference type="Proteomes" id="UP000016923">
    <property type="component" value="Unassembled WGS sequence"/>
</dbReference>
<dbReference type="PANTHER" id="PTHR38409">
    <property type="entry name" value="MDM10-COMPLEMENTING PROTEIN 1"/>
    <property type="match status" value="1"/>
</dbReference>
<keyword evidence="2" id="KW-0812">Transmembrane</keyword>
<name>S3CH07_OPHP1</name>
<feature type="domain" description="Mitochondrial adapter protein MCP1 transmembrane" evidence="3">
    <location>
        <begin position="246"/>
        <end position="369"/>
    </location>
</feature>
<feature type="transmembrane region" description="Helical" evidence="2">
    <location>
        <begin position="150"/>
        <end position="169"/>
    </location>
</feature>
<dbReference type="GO" id="GO:0005741">
    <property type="term" value="C:mitochondrial outer membrane"/>
    <property type="evidence" value="ECO:0007669"/>
    <property type="project" value="TreeGrafter"/>
</dbReference>
<dbReference type="eggNOG" id="ENOG502RYUN">
    <property type="taxonomic scope" value="Eukaryota"/>
</dbReference>
<gene>
    <name evidence="4" type="ORF">F503_02332</name>
</gene>
<dbReference type="GO" id="GO:0008168">
    <property type="term" value="F:methyltransferase activity"/>
    <property type="evidence" value="ECO:0007669"/>
    <property type="project" value="UniProtKB-KW"/>
</dbReference>
<protein>
    <submittedName>
        <fullName evidence="4">Dimethylguanosine trna methyltransferase</fullName>
    </submittedName>
</protein>
<evidence type="ECO:0000259" key="3">
    <source>
        <dbReference type="Pfam" id="PF07950"/>
    </source>
</evidence>